<dbReference type="FunFam" id="3.90.70.10:FF:000006">
    <property type="entry name" value="Cathepsin S"/>
    <property type="match status" value="2"/>
</dbReference>
<dbReference type="SMART" id="SM00848">
    <property type="entry name" value="Inhibitor_I29"/>
    <property type="match status" value="2"/>
</dbReference>
<protein>
    <recommendedName>
        <fullName evidence="10">Peptidase C1A papain C-terminal domain-containing protein</fullName>
    </recommendedName>
</protein>
<dbReference type="OrthoDB" id="190265at2759"/>
<dbReference type="PRINTS" id="PR00705">
    <property type="entry name" value="PAPAIN"/>
</dbReference>
<evidence type="ECO:0000259" key="7">
    <source>
        <dbReference type="SMART" id="SM00848"/>
    </source>
</evidence>
<feature type="domain" description="Peptidase C1A papain C-terminal" evidence="6">
    <location>
        <begin position="87"/>
        <end position="306"/>
    </location>
</feature>
<comment type="similarity">
    <text evidence="1">Belongs to the peptidase C1 family.</text>
</comment>
<keyword evidence="3" id="KW-0378">Hydrolase</keyword>
<proteinExistence type="inferred from homology"/>
<sequence length="602" mass="66871">MTYAKVYPTSEIESFRKEVFIENRAKIAKFNQEYSQGKRNFVQQLNPFGDLLHHEFTQLLNGFNRSTLPRVNVPTPTTFIPSANVALPATVDWRQVGAVTPVKSQGSCASCWAFAAAGALEGHWFRKTGQLVDVSEQNLIDCTKSYGNDGCMGGLVDPAFQYIRANGGVDGEESYPYESRDDQQCRFKSENVVAECTGYVDIAEADEKGLELAIATLGPVAAAIDASKDGFQFYSDGIYYDPDCGRTQAEMNHAVLVVGYGQEPNGQKYWLVKNSYGPQWGIGGYVRMAKDANNHCGIANEASYPLMNHLKNFSPEEDQLRFNIFKDNLRRIDELRQRIQNGEIHFNVGVTQFADLTKEEFINRHLKLKLPERRLKREAPGGNRTRRQVAAFIDWRAQGAVTAIKHQGNCASCWAFSAVGSIESQYYLKHGVLVSISEQNLIDCAVDQTNNGCNGGWMANAFQYLTTHSITAESEYPYAGIQQSCTFGTARQFQVSIAGYQLLQADELSLQQAVATIGPISVAIDGSNLQFYAGGVFRDDDCIPGRVNHGVLVVGYGIEAGREFWLVKNSWGSSFGENGYFKMIRNRANQCNIASYGMYPIM</sequence>
<evidence type="ECO:0000256" key="4">
    <source>
        <dbReference type="ARBA" id="ARBA00022807"/>
    </source>
</evidence>
<dbReference type="AlphaFoldDB" id="U4UMA1"/>
<feature type="domain" description="Cathepsin propeptide inhibitor" evidence="7">
    <location>
        <begin position="306"/>
        <end position="361"/>
    </location>
</feature>
<dbReference type="Pfam" id="PF00112">
    <property type="entry name" value="Peptidase_C1"/>
    <property type="match status" value="2"/>
</dbReference>
<dbReference type="InterPro" id="IPR000668">
    <property type="entry name" value="Peptidase_C1A_C"/>
</dbReference>
<dbReference type="PROSITE" id="PS00640">
    <property type="entry name" value="THIOL_PROTEASE_ASN"/>
    <property type="match status" value="1"/>
</dbReference>
<dbReference type="GO" id="GO:0006508">
    <property type="term" value="P:proteolysis"/>
    <property type="evidence" value="ECO:0007669"/>
    <property type="project" value="UniProtKB-KW"/>
</dbReference>
<feature type="domain" description="Peptidase C1A papain C-terminal" evidence="6">
    <location>
        <begin position="389"/>
        <end position="601"/>
    </location>
</feature>
<dbReference type="InterPro" id="IPR025660">
    <property type="entry name" value="Pept_his_AS"/>
</dbReference>
<dbReference type="SMART" id="SM00645">
    <property type="entry name" value="Pept_C1"/>
    <property type="match status" value="2"/>
</dbReference>
<dbReference type="EMBL" id="KB632275">
    <property type="protein sequence ID" value="ERL91135.1"/>
    <property type="molecule type" value="Genomic_DNA"/>
</dbReference>
<dbReference type="GO" id="GO:0008234">
    <property type="term" value="F:cysteine-type peptidase activity"/>
    <property type="evidence" value="ECO:0007669"/>
    <property type="project" value="UniProtKB-KW"/>
</dbReference>
<dbReference type="SUPFAM" id="SSF54001">
    <property type="entry name" value="Cysteine proteinases"/>
    <property type="match status" value="2"/>
</dbReference>
<keyword evidence="5" id="KW-1015">Disulfide bond</keyword>
<evidence type="ECO:0000256" key="2">
    <source>
        <dbReference type="ARBA" id="ARBA00022670"/>
    </source>
</evidence>
<dbReference type="Pfam" id="PF08246">
    <property type="entry name" value="Inhibitor_I29"/>
    <property type="match status" value="2"/>
</dbReference>
<evidence type="ECO:0000256" key="5">
    <source>
        <dbReference type="ARBA" id="ARBA00023157"/>
    </source>
</evidence>
<feature type="domain" description="Cathepsin propeptide inhibitor" evidence="7">
    <location>
        <begin position="1"/>
        <end position="56"/>
    </location>
</feature>
<organism evidence="8 9">
    <name type="scientific">Dendroctonus ponderosae</name>
    <name type="common">Mountain pine beetle</name>
    <dbReference type="NCBI Taxonomy" id="77166"/>
    <lineage>
        <taxon>Eukaryota</taxon>
        <taxon>Metazoa</taxon>
        <taxon>Ecdysozoa</taxon>
        <taxon>Arthropoda</taxon>
        <taxon>Hexapoda</taxon>
        <taxon>Insecta</taxon>
        <taxon>Pterygota</taxon>
        <taxon>Neoptera</taxon>
        <taxon>Endopterygota</taxon>
        <taxon>Coleoptera</taxon>
        <taxon>Polyphaga</taxon>
        <taxon>Cucujiformia</taxon>
        <taxon>Curculionidae</taxon>
        <taxon>Scolytinae</taxon>
        <taxon>Dendroctonus</taxon>
    </lineage>
</organism>
<name>U4UMA1_DENPD</name>
<accession>U4UMA1</accession>
<keyword evidence="4" id="KW-0788">Thiol protease</keyword>
<dbReference type="PANTHER" id="PTHR12411">
    <property type="entry name" value="CYSTEINE PROTEASE FAMILY C1-RELATED"/>
    <property type="match status" value="1"/>
</dbReference>
<evidence type="ECO:0000256" key="1">
    <source>
        <dbReference type="ARBA" id="ARBA00008455"/>
    </source>
</evidence>
<dbReference type="STRING" id="77166.U4UMA1"/>
<evidence type="ECO:0008006" key="10">
    <source>
        <dbReference type="Google" id="ProtNLM"/>
    </source>
</evidence>
<dbReference type="Gene3D" id="3.90.70.10">
    <property type="entry name" value="Cysteine proteinases"/>
    <property type="match status" value="2"/>
</dbReference>
<dbReference type="CDD" id="cd02248">
    <property type="entry name" value="Peptidase_C1A"/>
    <property type="match status" value="2"/>
</dbReference>
<dbReference type="InterPro" id="IPR013128">
    <property type="entry name" value="Peptidase_C1A"/>
</dbReference>
<evidence type="ECO:0000256" key="3">
    <source>
        <dbReference type="ARBA" id="ARBA00022801"/>
    </source>
</evidence>
<gene>
    <name evidence="8" type="ORF">D910_08475</name>
</gene>
<dbReference type="InterPro" id="IPR013201">
    <property type="entry name" value="Prot_inhib_I29"/>
</dbReference>
<dbReference type="PROSITE" id="PS00639">
    <property type="entry name" value="THIOL_PROTEASE_HIS"/>
    <property type="match status" value="2"/>
</dbReference>
<keyword evidence="2" id="KW-0645">Protease</keyword>
<evidence type="ECO:0000313" key="8">
    <source>
        <dbReference type="EMBL" id="ERL91135.1"/>
    </source>
</evidence>
<evidence type="ECO:0000313" key="9">
    <source>
        <dbReference type="Proteomes" id="UP000030742"/>
    </source>
</evidence>
<dbReference type="Proteomes" id="UP000030742">
    <property type="component" value="Unassembled WGS sequence"/>
</dbReference>
<dbReference type="InterPro" id="IPR038765">
    <property type="entry name" value="Papain-like_cys_pep_sf"/>
</dbReference>
<evidence type="ECO:0000259" key="6">
    <source>
        <dbReference type="SMART" id="SM00645"/>
    </source>
</evidence>
<reference evidence="8 9" key="1">
    <citation type="journal article" date="2013" name="Genome Biol.">
        <title>Draft genome of the mountain pine beetle, Dendroctonus ponderosae Hopkins, a major forest pest.</title>
        <authorList>
            <person name="Keeling C.I."/>
            <person name="Yuen M.M."/>
            <person name="Liao N.Y."/>
            <person name="Docking T.R."/>
            <person name="Chan S.K."/>
            <person name="Taylor G.A."/>
            <person name="Palmquist D.L."/>
            <person name="Jackman S.D."/>
            <person name="Nguyen A."/>
            <person name="Li M."/>
            <person name="Henderson H."/>
            <person name="Janes J.K."/>
            <person name="Zhao Y."/>
            <person name="Pandoh P."/>
            <person name="Moore R."/>
            <person name="Sperling F.A."/>
            <person name="Huber D.P."/>
            <person name="Birol I."/>
            <person name="Jones S.J."/>
            <person name="Bohlmann J."/>
        </authorList>
    </citation>
    <scope>NUCLEOTIDE SEQUENCE</scope>
</reference>
<dbReference type="InterPro" id="IPR025661">
    <property type="entry name" value="Pept_asp_AS"/>
</dbReference>
<dbReference type="InterPro" id="IPR039417">
    <property type="entry name" value="Peptidase_C1A_papain-like"/>
</dbReference>